<keyword evidence="9" id="KW-1185">Reference proteome</keyword>
<dbReference type="EMBL" id="JACDUS010000016">
    <property type="protein sequence ID" value="MBA2883111.1"/>
    <property type="molecule type" value="Genomic_DNA"/>
</dbReference>
<evidence type="ECO:0000256" key="3">
    <source>
        <dbReference type="ARBA" id="ARBA00022692"/>
    </source>
</evidence>
<sequence length="128" mass="13689">MKRIVIVLLVLFCCLCLAGNALAGGKEAAKKNVAEVVAAINGGKDAKTVNANDYDPYVFILEENGMLVVHPSLAGKSLKEVAPPVYEAIAAAVKEGKETADYMWKDAMKHSYVQKTNNNLIVGSGYSE</sequence>
<keyword evidence="4" id="KW-1133">Transmembrane helix</keyword>
<dbReference type="RefSeq" id="WP_181552720.1">
    <property type="nucleotide sequence ID" value="NZ_JACDUS010000016.1"/>
</dbReference>
<evidence type="ECO:0000256" key="6">
    <source>
        <dbReference type="SAM" id="SignalP"/>
    </source>
</evidence>
<keyword evidence="8" id="KW-0808">Transferase</keyword>
<protein>
    <submittedName>
        <fullName evidence="8">Signal transduction histidine kinase</fullName>
    </submittedName>
</protein>
<keyword evidence="2" id="KW-1003">Cell membrane</keyword>
<comment type="subcellular location">
    <subcellularLocation>
        <location evidence="1">Cell membrane</location>
        <topology evidence="1">Multi-pass membrane protein</topology>
    </subcellularLocation>
</comment>
<evidence type="ECO:0000259" key="7">
    <source>
        <dbReference type="Pfam" id="PF17200"/>
    </source>
</evidence>
<keyword evidence="5" id="KW-0472">Membrane</keyword>
<dbReference type="GO" id="GO:0005886">
    <property type="term" value="C:plasma membrane"/>
    <property type="evidence" value="ECO:0007669"/>
    <property type="project" value="UniProtKB-SubCell"/>
</dbReference>
<feature type="chain" id="PRO_5031505733" evidence="6">
    <location>
        <begin position="24"/>
        <end position="128"/>
    </location>
</feature>
<feature type="signal peptide" evidence="6">
    <location>
        <begin position="1"/>
        <end position="23"/>
    </location>
</feature>
<proteinExistence type="predicted"/>
<dbReference type="Proteomes" id="UP000525298">
    <property type="component" value="Unassembled WGS sequence"/>
</dbReference>
<evidence type="ECO:0000256" key="5">
    <source>
        <dbReference type="ARBA" id="ARBA00023136"/>
    </source>
</evidence>
<dbReference type="AlphaFoldDB" id="A0A7W0CCB9"/>
<accession>A0A7W0CCB9</accession>
<keyword evidence="3" id="KW-0812">Transmembrane</keyword>
<dbReference type="GO" id="GO:0016301">
    <property type="term" value="F:kinase activity"/>
    <property type="evidence" value="ECO:0007669"/>
    <property type="project" value="UniProtKB-KW"/>
</dbReference>
<organism evidence="8 9">
    <name type="scientific">Desulfosalsimonas propionicica</name>
    <dbReference type="NCBI Taxonomy" id="332175"/>
    <lineage>
        <taxon>Bacteria</taxon>
        <taxon>Pseudomonadati</taxon>
        <taxon>Thermodesulfobacteriota</taxon>
        <taxon>Desulfobacteria</taxon>
        <taxon>Desulfobacterales</taxon>
        <taxon>Desulfosalsimonadaceae</taxon>
        <taxon>Desulfosalsimonas</taxon>
    </lineage>
</organism>
<feature type="domain" description="Single Cache" evidence="7">
    <location>
        <begin position="26"/>
        <end position="116"/>
    </location>
</feature>
<name>A0A7W0CCB9_9BACT</name>
<reference evidence="8 9" key="1">
    <citation type="submission" date="2020-07" db="EMBL/GenBank/DDBJ databases">
        <title>Genomic Encyclopedia of Type Strains, Phase IV (KMG-IV): sequencing the most valuable type-strain genomes for metagenomic binning, comparative biology and taxonomic classification.</title>
        <authorList>
            <person name="Goeker M."/>
        </authorList>
    </citation>
    <scope>NUCLEOTIDE SEQUENCE [LARGE SCALE GENOMIC DNA]</scope>
    <source>
        <strain evidence="8 9">DSM 17721</strain>
    </source>
</reference>
<evidence type="ECO:0000313" key="9">
    <source>
        <dbReference type="Proteomes" id="UP000525298"/>
    </source>
</evidence>
<evidence type="ECO:0000313" key="8">
    <source>
        <dbReference type="EMBL" id="MBA2883111.1"/>
    </source>
</evidence>
<gene>
    <name evidence="8" type="ORF">HNR65_003468</name>
</gene>
<evidence type="ECO:0000256" key="2">
    <source>
        <dbReference type="ARBA" id="ARBA00022475"/>
    </source>
</evidence>
<dbReference type="Gene3D" id="3.30.450.20">
    <property type="entry name" value="PAS domain"/>
    <property type="match status" value="1"/>
</dbReference>
<keyword evidence="8" id="KW-0418">Kinase</keyword>
<evidence type="ECO:0000256" key="4">
    <source>
        <dbReference type="ARBA" id="ARBA00022989"/>
    </source>
</evidence>
<dbReference type="InterPro" id="IPR033480">
    <property type="entry name" value="sCache_2"/>
</dbReference>
<keyword evidence="6" id="KW-0732">Signal</keyword>
<evidence type="ECO:0000256" key="1">
    <source>
        <dbReference type="ARBA" id="ARBA00004651"/>
    </source>
</evidence>
<comment type="caution">
    <text evidence="8">The sequence shown here is derived from an EMBL/GenBank/DDBJ whole genome shotgun (WGS) entry which is preliminary data.</text>
</comment>
<dbReference type="Pfam" id="PF17200">
    <property type="entry name" value="sCache_2"/>
    <property type="match status" value="1"/>
</dbReference>